<dbReference type="EMBL" id="JXAK01000040">
    <property type="protein sequence ID" value="KIL39271.1"/>
    <property type="molecule type" value="Genomic_DNA"/>
</dbReference>
<keyword evidence="2" id="KW-1185">Reference proteome</keyword>
<dbReference type="RefSeq" id="WP_041049447.1">
    <property type="nucleotide sequence ID" value="NZ_JXAK01000040.1"/>
</dbReference>
<evidence type="ECO:0000313" key="1">
    <source>
        <dbReference type="EMBL" id="KIL39271.1"/>
    </source>
</evidence>
<reference evidence="1 2" key="1">
    <citation type="submission" date="2014-12" db="EMBL/GenBank/DDBJ databases">
        <title>Draft genome sequence of Paenibacillus kamchatkensis strain B-2647.</title>
        <authorList>
            <person name="Karlyshev A.V."/>
            <person name="Kudryashova E.B."/>
        </authorList>
    </citation>
    <scope>NUCLEOTIDE SEQUENCE [LARGE SCALE GENOMIC DNA]</scope>
    <source>
        <strain evidence="1 2">VKM B-2647</strain>
    </source>
</reference>
<comment type="caution">
    <text evidence="1">The sequence shown here is derived from an EMBL/GenBank/DDBJ whole genome shotgun (WGS) entry which is preliminary data.</text>
</comment>
<dbReference type="InterPro" id="IPR019673">
    <property type="entry name" value="Spore_germination_GerPC"/>
</dbReference>
<sequence length="91" mass="10736">MFLDDDIAEDLRRWADERKLPLSPEEQRLVLDDLRAQLDDRVRYYAKQSGNKAAVGQTFESVAREIIERTKRDIRTAIETYMAGFRQEEES</sequence>
<organism evidence="1 2">
    <name type="scientific">Gordoniibacillus kamchatkensis</name>
    <dbReference type="NCBI Taxonomy" id="1590651"/>
    <lineage>
        <taxon>Bacteria</taxon>
        <taxon>Bacillati</taxon>
        <taxon>Bacillota</taxon>
        <taxon>Bacilli</taxon>
        <taxon>Bacillales</taxon>
        <taxon>Paenibacillaceae</taxon>
        <taxon>Gordoniibacillus</taxon>
    </lineage>
</organism>
<evidence type="ECO:0000313" key="2">
    <source>
        <dbReference type="Proteomes" id="UP000031967"/>
    </source>
</evidence>
<dbReference type="Proteomes" id="UP000031967">
    <property type="component" value="Unassembled WGS sequence"/>
</dbReference>
<name>A0ABR5AE03_9BACL</name>
<dbReference type="Pfam" id="PF10737">
    <property type="entry name" value="GerPC"/>
    <property type="match status" value="1"/>
</dbReference>
<protein>
    <submittedName>
        <fullName evidence="1">Uncharacterized protein</fullName>
    </submittedName>
</protein>
<accession>A0ABR5AE03</accession>
<proteinExistence type="predicted"/>
<gene>
    <name evidence="1" type="ORF">SD70_20935</name>
</gene>